<evidence type="ECO:0000313" key="3">
    <source>
        <dbReference type="Proteomes" id="UP000559809"/>
    </source>
</evidence>
<dbReference type="EMBL" id="JACCEM010000004">
    <property type="protein sequence ID" value="NYT49221.1"/>
    <property type="molecule type" value="Genomic_DNA"/>
</dbReference>
<keyword evidence="3" id="KW-1185">Reference proteome</keyword>
<dbReference type="RefSeq" id="WP_180154533.1">
    <property type="nucleotide sequence ID" value="NZ_JACCEM010000004.1"/>
</dbReference>
<dbReference type="AlphaFoldDB" id="A0A853G3B0"/>
<protein>
    <submittedName>
        <fullName evidence="2">Alpha/beta fold hydrolase</fullName>
    </submittedName>
</protein>
<reference evidence="2 3" key="1">
    <citation type="submission" date="2020-07" db="EMBL/GenBank/DDBJ databases">
        <title>Taxonomic revisions and descriptions of new bacterial species based on genomic comparisons in the high-G+C-content subgroup of the family Alcaligenaceae.</title>
        <authorList>
            <person name="Szabo A."/>
            <person name="Felfoldi T."/>
        </authorList>
    </citation>
    <scope>NUCLEOTIDE SEQUENCE [LARGE SCALE GENOMIC DNA]</scope>
    <source>
        <strain evidence="2 3">LMG 24012</strain>
    </source>
</reference>
<dbReference type="Proteomes" id="UP000559809">
    <property type="component" value="Unassembled WGS sequence"/>
</dbReference>
<evidence type="ECO:0000313" key="2">
    <source>
        <dbReference type="EMBL" id="NYT49221.1"/>
    </source>
</evidence>
<organism evidence="2 3">
    <name type="scientific">Parapusillimonas granuli</name>
    <dbReference type="NCBI Taxonomy" id="380911"/>
    <lineage>
        <taxon>Bacteria</taxon>
        <taxon>Pseudomonadati</taxon>
        <taxon>Pseudomonadota</taxon>
        <taxon>Betaproteobacteria</taxon>
        <taxon>Burkholderiales</taxon>
        <taxon>Alcaligenaceae</taxon>
        <taxon>Parapusillimonas</taxon>
    </lineage>
</organism>
<dbReference type="PANTHER" id="PTHR43798:SF33">
    <property type="entry name" value="HYDROLASE, PUTATIVE (AFU_ORTHOLOGUE AFUA_2G14860)-RELATED"/>
    <property type="match status" value="1"/>
</dbReference>
<dbReference type="InterPro" id="IPR000073">
    <property type="entry name" value="AB_hydrolase_1"/>
</dbReference>
<gene>
    <name evidence="2" type="ORF">H0A72_07850</name>
</gene>
<keyword evidence="2" id="KW-0378">Hydrolase</keyword>
<name>A0A853G3B0_9BURK</name>
<proteinExistence type="predicted"/>
<comment type="caution">
    <text evidence="2">The sequence shown here is derived from an EMBL/GenBank/DDBJ whole genome shotgun (WGS) entry which is preliminary data.</text>
</comment>
<feature type="domain" description="AB hydrolase-1" evidence="1">
    <location>
        <begin position="19"/>
        <end position="245"/>
    </location>
</feature>
<evidence type="ECO:0000259" key="1">
    <source>
        <dbReference type="Pfam" id="PF00561"/>
    </source>
</evidence>
<dbReference type="PANTHER" id="PTHR43798">
    <property type="entry name" value="MONOACYLGLYCEROL LIPASE"/>
    <property type="match status" value="1"/>
</dbReference>
<dbReference type="SUPFAM" id="SSF53474">
    <property type="entry name" value="alpha/beta-Hydrolases"/>
    <property type="match status" value="1"/>
</dbReference>
<dbReference type="InterPro" id="IPR050266">
    <property type="entry name" value="AB_hydrolase_sf"/>
</dbReference>
<dbReference type="GO" id="GO:0016020">
    <property type="term" value="C:membrane"/>
    <property type="evidence" value="ECO:0007669"/>
    <property type="project" value="TreeGrafter"/>
</dbReference>
<dbReference type="Pfam" id="PF00561">
    <property type="entry name" value="Abhydrolase_1"/>
    <property type="match status" value="1"/>
</dbReference>
<sequence length="262" mass="27916">MTTQFIEGMAVEITGEGEPIVCLHGLGGSSNNWTPVEPALANFRLVRFDLPGSARSAGVGGELSIENIAERIVQACGRLGIARAHFLGHSLGTIVCFHIAATRPGLARSLALFGPLLCPPEAARPNIRARADKARNEGVKGMQEIADAIVATAVSATTRREQPAVAALVRESIMRQDAQGYARCCDALANAQAPAIDAIECPVLLVTGDQDGVAPPQAVRAIADRLPGSRSVVYSQCGHWTTFERAHDCMRDLKDFYSGRFQ</sequence>
<dbReference type="Gene3D" id="3.40.50.1820">
    <property type="entry name" value="alpha/beta hydrolase"/>
    <property type="match status" value="1"/>
</dbReference>
<dbReference type="InterPro" id="IPR029058">
    <property type="entry name" value="AB_hydrolase_fold"/>
</dbReference>
<accession>A0A853G3B0</accession>
<dbReference type="GO" id="GO:0016787">
    <property type="term" value="F:hydrolase activity"/>
    <property type="evidence" value="ECO:0007669"/>
    <property type="project" value="UniProtKB-KW"/>
</dbReference>